<dbReference type="GO" id="GO:0005576">
    <property type="term" value="C:extracellular region"/>
    <property type="evidence" value="ECO:0007669"/>
    <property type="project" value="UniProtKB-SubCell"/>
</dbReference>
<evidence type="ECO:0000256" key="9">
    <source>
        <dbReference type="PROSITE-ProRule" id="PRU01240"/>
    </source>
</evidence>
<evidence type="ECO:0000256" key="8">
    <source>
        <dbReference type="PIRSR" id="PIRSR615500-1"/>
    </source>
</evidence>
<protein>
    <recommendedName>
        <fullName evidence="18">Subtilisin-like protease SBT2.4</fullName>
    </recommendedName>
</protein>
<dbReference type="InterPro" id="IPR023827">
    <property type="entry name" value="Peptidase_S8_Asp-AS"/>
</dbReference>
<dbReference type="Gene3D" id="3.50.30.30">
    <property type="match status" value="1"/>
</dbReference>
<feature type="region of interest" description="Disordered" evidence="11">
    <location>
        <begin position="47"/>
        <end position="71"/>
    </location>
</feature>
<dbReference type="Pfam" id="PF00082">
    <property type="entry name" value="Peptidase_S8"/>
    <property type="match status" value="1"/>
</dbReference>
<evidence type="ECO:0000256" key="12">
    <source>
        <dbReference type="SAM" id="SignalP"/>
    </source>
</evidence>
<reference evidence="17" key="1">
    <citation type="journal article" date="2014" name="Science">
        <title>The coffee genome provides insight into the convergent evolution of caffeine biosynthesis.</title>
        <authorList>
            <person name="Denoeud F."/>
            <person name="Carretero-Paulet L."/>
            <person name="Dereeper A."/>
            <person name="Droc G."/>
            <person name="Guyot R."/>
            <person name="Pietrella M."/>
            <person name="Zheng C."/>
            <person name="Alberti A."/>
            <person name="Anthony F."/>
            <person name="Aprea G."/>
            <person name="Aury J.M."/>
            <person name="Bento P."/>
            <person name="Bernard M."/>
            <person name="Bocs S."/>
            <person name="Campa C."/>
            <person name="Cenci A."/>
            <person name="Combes M.C."/>
            <person name="Crouzillat D."/>
            <person name="Da Silva C."/>
            <person name="Daddiego L."/>
            <person name="De Bellis F."/>
            <person name="Dussert S."/>
            <person name="Garsmeur O."/>
            <person name="Gayraud T."/>
            <person name="Guignon V."/>
            <person name="Jahn K."/>
            <person name="Jamilloux V."/>
            <person name="Joet T."/>
            <person name="Labadie K."/>
            <person name="Lan T."/>
            <person name="Leclercq J."/>
            <person name="Lepelley M."/>
            <person name="Leroy T."/>
            <person name="Li L.T."/>
            <person name="Librado P."/>
            <person name="Lopez L."/>
            <person name="Munoz A."/>
            <person name="Noel B."/>
            <person name="Pallavicini A."/>
            <person name="Perrotta G."/>
            <person name="Poncet V."/>
            <person name="Pot D."/>
            <person name="Priyono X."/>
            <person name="Rigoreau M."/>
            <person name="Rouard M."/>
            <person name="Rozas J."/>
            <person name="Tranchant-Dubreuil C."/>
            <person name="VanBuren R."/>
            <person name="Zhang Q."/>
            <person name="Andrade A.C."/>
            <person name="Argout X."/>
            <person name="Bertrand B."/>
            <person name="de Kochko A."/>
            <person name="Graziosi G."/>
            <person name="Henry R.J."/>
            <person name="Jayarama X."/>
            <person name="Ming R."/>
            <person name="Nagai C."/>
            <person name="Rounsley S."/>
            <person name="Sankoff D."/>
            <person name="Giuliano G."/>
            <person name="Albert V.A."/>
            <person name="Wincker P."/>
            <person name="Lashermes P."/>
        </authorList>
    </citation>
    <scope>NUCLEOTIDE SEQUENCE [LARGE SCALE GENOMIC DNA]</scope>
    <source>
        <strain evidence="17">cv. DH200-94</strain>
    </source>
</reference>
<dbReference type="InterPro" id="IPR010259">
    <property type="entry name" value="S8pro/Inhibitor_I9"/>
</dbReference>
<evidence type="ECO:0000256" key="11">
    <source>
        <dbReference type="SAM" id="MobiDB-lite"/>
    </source>
</evidence>
<dbReference type="Pfam" id="PF05922">
    <property type="entry name" value="Inhibitor_I9"/>
    <property type="match status" value="1"/>
</dbReference>
<feature type="domain" description="Subtilisin-like protease fibronectin type-III" evidence="15">
    <location>
        <begin position="726"/>
        <end position="820"/>
    </location>
</feature>
<feature type="active site" description="Charge relay system" evidence="8 9">
    <location>
        <position position="169"/>
    </location>
</feature>
<evidence type="ECO:0000256" key="3">
    <source>
        <dbReference type="ARBA" id="ARBA00022670"/>
    </source>
</evidence>
<dbReference type="PROSITE" id="PS00137">
    <property type="entry name" value="SUBTILASE_HIS"/>
    <property type="match status" value="1"/>
</dbReference>
<dbReference type="EMBL" id="HG739096">
    <property type="protein sequence ID" value="CDP04444.1"/>
    <property type="molecule type" value="Genomic_DNA"/>
</dbReference>
<accession>A0A068U8B7</accession>
<dbReference type="STRING" id="49390.A0A068U8B7"/>
<feature type="signal peptide" evidence="12">
    <location>
        <begin position="1"/>
        <end position="23"/>
    </location>
</feature>
<dbReference type="InterPro" id="IPR037045">
    <property type="entry name" value="S8pro/Inhibitor_I9_sf"/>
</dbReference>
<evidence type="ECO:0000256" key="6">
    <source>
        <dbReference type="ARBA" id="ARBA00022825"/>
    </source>
</evidence>
<evidence type="ECO:0000256" key="10">
    <source>
        <dbReference type="RuleBase" id="RU003355"/>
    </source>
</evidence>
<dbReference type="Gramene" id="CDP04444">
    <property type="protein sequence ID" value="CDP04444"/>
    <property type="gene ID" value="GSCOC_T00017837001"/>
</dbReference>
<dbReference type="AlphaFoldDB" id="A0A068U8B7"/>
<evidence type="ECO:0000259" key="14">
    <source>
        <dbReference type="Pfam" id="PF05922"/>
    </source>
</evidence>
<sequence>MARSRRAVWISSLTRKLLTFVIAISCIAEERDIYIVLMEGEPVVFHHQKNSGTMPTEKGEGSDPNSEASKSHAKHLIDSHDQLLQTALDAGSYTKLYSFKNIVNGFAVHTSPSQVERIKKAPGVKIVERDRRAKLMTTYTPQFLGLPAVWTQEGGDRNAGEGTVIGFVDSGIDPLHPSFAGDPTNPYISELPRFSGTCESGPLFPETSCNGKIVSARFFSAGAQAATALNASMDFLSPFDAAGHGSHVASIAAGNFGVPVVVDGFYYGKASGMAPRARIAVYKAIYPSVGVLTDVLAAIDQAVLDGVDILTLSIGPDQPPEDAITFLGTFEIFMLAANKAGILVIQAVGNGGPGPYTVVSYSPWTVGVAASDTDRSYPGTLILGNGQKIGGVGLSGPSSGQGLLQHRLILAKDAVIRNGNFPRISQYIEECQYPEALDPAVVLGSVVICTFSDGFYNGTSNLTAIIKTAKVLGFVGFVLVANPRYGDFIAEPIPFSVPGIMIPRTSDALLISQYYEEQTSRDKRGLVISYSGRAAIGEGRTAACMGRAPTVSRFSARGPDYIDQRKNPTDVLKPDILAPGHQIWAAWSPLSASDPMLAGQNFALISGTSMATPHISGIAALIKQNNPKWTPSMIASAMSTTATKYDNQGDQIMAHGFEIDSLYTAAPFGFGAGHVNPSRAMDPGLVFSAGYEDYISFLCSLPNLDPASIRTATGGPCTSSFGSPADLNLASVTITALSGSRTVHRRVTNVASKPETYVCGVLPPVGVMIDIHPPWFRVAPQGIQDLEIRLNVTQALDDFSFGEIVLTGSLDHIARIPLSVLPVSLS</sequence>
<evidence type="ECO:0000313" key="17">
    <source>
        <dbReference type="Proteomes" id="UP000295252"/>
    </source>
</evidence>
<evidence type="ECO:0008006" key="18">
    <source>
        <dbReference type="Google" id="ProtNLM"/>
    </source>
</evidence>
<keyword evidence="17" id="KW-1185">Reference proteome</keyword>
<dbReference type="Gene3D" id="2.60.40.2310">
    <property type="match status" value="1"/>
</dbReference>
<dbReference type="CDD" id="cd04852">
    <property type="entry name" value="Peptidases_S8_3"/>
    <property type="match status" value="1"/>
</dbReference>
<dbReference type="InParanoid" id="A0A068U8B7"/>
<organism evidence="16 17">
    <name type="scientific">Coffea canephora</name>
    <name type="common">Robusta coffee</name>
    <dbReference type="NCBI Taxonomy" id="49390"/>
    <lineage>
        <taxon>Eukaryota</taxon>
        <taxon>Viridiplantae</taxon>
        <taxon>Streptophyta</taxon>
        <taxon>Embryophyta</taxon>
        <taxon>Tracheophyta</taxon>
        <taxon>Spermatophyta</taxon>
        <taxon>Magnoliopsida</taxon>
        <taxon>eudicotyledons</taxon>
        <taxon>Gunneridae</taxon>
        <taxon>Pentapetalae</taxon>
        <taxon>asterids</taxon>
        <taxon>lamiids</taxon>
        <taxon>Gentianales</taxon>
        <taxon>Rubiaceae</taxon>
        <taxon>Ixoroideae</taxon>
        <taxon>Gardenieae complex</taxon>
        <taxon>Bertiereae - Coffeeae clade</taxon>
        <taxon>Coffeeae</taxon>
        <taxon>Coffea</taxon>
    </lineage>
</organism>
<dbReference type="OMA" id="DIFMLFA"/>
<dbReference type="InterPro" id="IPR041469">
    <property type="entry name" value="Subtilisin-like_FN3"/>
</dbReference>
<dbReference type="InterPro" id="IPR022398">
    <property type="entry name" value="Peptidase_S8_His-AS"/>
</dbReference>
<name>A0A068U8B7_COFCA</name>
<keyword evidence="7" id="KW-0325">Glycoprotein</keyword>
<dbReference type="CDD" id="cd02120">
    <property type="entry name" value="PA_subtilisin_like"/>
    <property type="match status" value="1"/>
</dbReference>
<dbReference type="InterPro" id="IPR015500">
    <property type="entry name" value="Peptidase_S8_subtilisin-rel"/>
</dbReference>
<feature type="domain" description="Inhibitor I9" evidence="14">
    <location>
        <begin position="34"/>
        <end position="135"/>
    </location>
</feature>
<dbReference type="PROSITE" id="PS00136">
    <property type="entry name" value="SUBTILASE_ASP"/>
    <property type="match status" value="1"/>
</dbReference>
<keyword evidence="4 12" id="KW-0732">Signal</keyword>
<dbReference type="SUPFAM" id="SSF52743">
    <property type="entry name" value="Subtilisin-like"/>
    <property type="match status" value="1"/>
</dbReference>
<evidence type="ECO:0000259" key="15">
    <source>
        <dbReference type="Pfam" id="PF17766"/>
    </source>
</evidence>
<dbReference type="InterPro" id="IPR023828">
    <property type="entry name" value="Peptidase_S8_Ser-AS"/>
</dbReference>
<dbReference type="Pfam" id="PF17766">
    <property type="entry name" value="fn3_6"/>
    <property type="match status" value="1"/>
</dbReference>
<feature type="active site" description="Charge relay system" evidence="8 9">
    <location>
        <position position="609"/>
    </location>
</feature>
<dbReference type="Gene3D" id="3.40.50.200">
    <property type="entry name" value="Peptidase S8/S53 domain"/>
    <property type="match status" value="1"/>
</dbReference>
<keyword evidence="3 9" id="KW-0645">Protease</keyword>
<dbReference type="PhylomeDB" id="A0A068U8B7"/>
<dbReference type="GO" id="GO:0004252">
    <property type="term" value="F:serine-type endopeptidase activity"/>
    <property type="evidence" value="ECO:0007669"/>
    <property type="project" value="UniProtKB-UniRule"/>
</dbReference>
<dbReference type="InterPro" id="IPR036852">
    <property type="entry name" value="Peptidase_S8/S53_dom_sf"/>
</dbReference>
<feature type="chain" id="PRO_5001654665" description="Subtilisin-like protease SBT2.4" evidence="12">
    <location>
        <begin position="24"/>
        <end position="826"/>
    </location>
</feature>
<comment type="subcellular location">
    <subcellularLocation>
        <location evidence="1">Secreted</location>
    </subcellularLocation>
</comment>
<dbReference type="FunCoup" id="A0A068U8B7">
    <property type="interactions" value="35"/>
</dbReference>
<evidence type="ECO:0000256" key="7">
    <source>
        <dbReference type="ARBA" id="ARBA00023180"/>
    </source>
</evidence>
<dbReference type="PROSITE" id="PS51892">
    <property type="entry name" value="SUBTILASE"/>
    <property type="match status" value="1"/>
</dbReference>
<dbReference type="Gene3D" id="3.30.70.80">
    <property type="entry name" value="Peptidase S8 propeptide/proteinase inhibitor I9"/>
    <property type="match status" value="1"/>
</dbReference>
<dbReference type="InterPro" id="IPR000209">
    <property type="entry name" value="Peptidase_S8/S53_dom"/>
</dbReference>
<dbReference type="PROSITE" id="PS00138">
    <property type="entry name" value="SUBTILASE_SER"/>
    <property type="match status" value="1"/>
</dbReference>
<feature type="active site" description="Charge relay system" evidence="8 9">
    <location>
        <position position="244"/>
    </location>
</feature>
<evidence type="ECO:0000256" key="1">
    <source>
        <dbReference type="ARBA" id="ARBA00004613"/>
    </source>
</evidence>
<dbReference type="InterPro" id="IPR034197">
    <property type="entry name" value="Peptidases_S8_3"/>
</dbReference>
<dbReference type="OrthoDB" id="206201at2759"/>
<evidence type="ECO:0000256" key="2">
    <source>
        <dbReference type="ARBA" id="ARBA00011073"/>
    </source>
</evidence>
<evidence type="ECO:0000256" key="4">
    <source>
        <dbReference type="ARBA" id="ARBA00022729"/>
    </source>
</evidence>
<keyword evidence="6 9" id="KW-0720">Serine protease</keyword>
<evidence type="ECO:0000313" key="16">
    <source>
        <dbReference type="EMBL" id="CDP04444.1"/>
    </source>
</evidence>
<evidence type="ECO:0000259" key="13">
    <source>
        <dbReference type="Pfam" id="PF00082"/>
    </source>
</evidence>
<dbReference type="Proteomes" id="UP000295252">
    <property type="component" value="Chromosome XI"/>
</dbReference>
<dbReference type="PANTHER" id="PTHR10795">
    <property type="entry name" value="PROPROTEIN CONVERTASE SUBTILISIN/KEXIN"/>
    <property type="match status" value="1"/>
</dbReference>
<dbReference type="SUPFAM" id="SSF54897">
    <property type="entry name" value="Protease propeptides/inhibitors"/>
    <property type="match status" value="1"/>
</dbReference>
<dbReference type="PRINTS" id="PR00723">
    <property type="entry name" value="SUBTILISIN"/>
</dbReference>
<evidence type="ECO:0000256" key="5">
    <source>
        <dbReference type="ARBA" id="ARBA00022801"/>
    </source>
</evidence>
<proteinExistence type="inferred from homology"/>
<feature type="domain" description="Peptidase S8/S53" evidence="13">
    <location>
        <begin position="160"/>
        <end position="648"/>
    </location>
</feature>
<comment type="similarity">
    <text evidence="2 9 10">Belongs to the peptidase S8 family.</text>
</comment>
<keyword evidence="5 9" id="KW-0378">Hydrolase</keyword>
<dbReference type="GO" id="GO:0006508">
    <property type="term" value="P:proteolysis"/>
    <property type="evidence" value="ECO:0007669"/>
    <property type="project" value="UniProtKB-KW"/>
</dbReference>
<gene>
    <name evidence="16" type="ORF">GSCOC_T00017837001</name>
</gene>
<dbReference type="InterPro" id="IPR045051">
    <property type="entry name" value="SBT"/>
</dbReference>